<comment type="function">
    <text evidence="9">Core subunit of the mitochondrial membrane respiratory chain NADH dehydrogenase (Complex I) which catalyzes electron transfer from NADH through the respiratory chain, using ubiquinone as an electron acceptor. Essential for the catalytic activity of complex I.</text>
</comment>
<dbReference type="PANTHER" id="PTHR11058">
    <property type="entry name" value="NADH-UBIQUINONE OXIDOREDUCTASE CHAIN 3"/>
    <property type="match status" value="1"/>
</dbReference>
<keyword evidence="9" id="KW-0249">Electron transport</keyword>
<evidence type="ECO:0000256" key="3">
    <source>
        <dbReference type="ARBA" id="ARBA00021007"/>
    </source>
</evidence>
<reference evidence="10" key="1">
    <citation type="submission" date="2015-02" db="EMBL/GenBank/DDBJ databases">
        <authorList>
            <person name="Hankeln T."/>
            <person name="Sielaff M."/>
        </authorList>
    </citation>
    <scope>NUCLEOTIDE SEQUENCE</scope>
</reference>
<protein>
    <recommendedName>
        <fullName evidence="3 9">NADH-ubiquinone oxidoreductase chain 3</fullName>
        <ecNumber evidence="9">7.1.1.2</ecNumber>
    </recommendedName>
</protein>
<accession>A0A678NGQ8</accession>
<dbReference type="Gene3D" id="1.20.58.1610">
    <property type="entry name" value="NADH:ubiquinone/plastoquinone oxidoreductase, chain 3"/>
    <property type="match status" value="1"/>
</dbReference>
<evidence type="ECO:0000256" key="2">
    <source>
        <dbReference type="ARBA" id="ARBA00008472"/>
    </source>
</evidence>
<evidence type="ECO:0000256" key="6">
    <source>
        <dbReference type="ARBA" id="ARBA00022989"/>
    </source>
</evidence>
<feature type="transmembrane region" description="Helical" evidence="9">
    <location>
        <begin position="84"/>
        <end position="103"/>
    </location>
</feature>
<evidence type="ECO:0000256" key="8">
    <source>
        <dbReference type="ARBA" id="ARBA00049551"/>
    </source>
</evidence>
<keyword evidence="7 9" id="KW-0472">Membrane</keyword>
<keyword evidence="9 10" id="KW-0496">Mitochondrion</keyword>
<keyword evidence="9" id="KW-0520">NAD</keyword>
<proteinExistence type="inferred from homology"/>
<evidence type="ECO:0000256" key="1">
    <source>
        <dbReference type="ARBA" id="ARBA00004370"/>
    </source>
</evidence>
<dbReference type="GO" id="GO:0030964">
    <property type="term" value="C:NADH dehydrogenase complex"/>
    <property type="evidence" value="ECO:0007669"/>
    <property type="project" value="TreeGrafter"/>
</dbReference>
<keyword evidence="9" id="KW-0830">Ubiquinone</keyword>
<dbReference type="InterPro" id="IPR000440">
    <property type="entry name" value="NADH_UbQ/plastoQ_OxRdtase_su3"/>
</dbReference>
<geneLocation type="mitochondrion" evidence="10"/>
<keyword evidence="4 9" id="KW-0813">Transport</keyword>
<evidence type="ECO:0000256" key="9">
    <source>
        <dbReference type="RuleBase" id="RU003640"/>
    </source>
</evidence>
<keyword evidence="9" id="KW-1278">Translocase</keyword>
<comment type="similarity">
    <text evidence="2 9">Belongs to the complex I subunit 3 family.</text>
</comment>
<evidence type="ECO:0000256" key="7">
    <source>
        <dbReference type="ARBA" id="ARBA00023136"/>
    </source>
</evidence>
<dbReference type="EMBL" id="KP742964">
    <property type="protein sequence ID" value="AKN10635.1"/>
    <property type="molecule type" value="Genomic_DNA"/>
</dbReference>
<dbReference type="InterPro" id="IPR038430">
    <property type="entry name" value="NDAH_ubi_oxred_su3_sf"/>
</dbReference>
<evidence type="ECO:0000313" key="10">
    <source>
        <dbReference type="EMBL" id="AKN10635.1"/>
    </source>
</evidence>
<keyword evidence="6 9" id="KW-1133">Transmembrane helix</keyword>
<name>A0A678NGQ8_9BILA</name>
<organism evidence="10">
    <name type="scientific">Seison sp. MS-2015</name>
    <dbReference type="NCBI Taxonomy" id="1673261"/>
    <lineage>
        <taxon>Eukaryota</taxon>
        <taxon>Metazoa</taxon>
        <taxon>Spiralia</taxon>
        <taxon>Gnathifera</taxon>
        <taxon>Rotifera</taxon>
        <taxon>Pararotatoria</taxon>
        <taxon>Seisonacea</taxon>
        <taxon>Seisonidae</taxon>
        <taxon>Seison</taxon>
    </lineage>
</organism>
<keyword evidence="5 9" id="KW-0812">Transmembrane</keyword>
<evidence type="ECO:0000256" key="5">
    <source>
        <dbReference type="ARBA" id="ARBA00022692"/>
    </source>
</evidence>
<sequence length="113" mass="13397">MFMIVAGMAFSMFFSLLILVLGYFFFGYGVFSRVKFMSYECGFDVCGMSRLGVSIRFFLLSVIFMIFDMEVCFILFLPKIFIYFNVYLLVFLLLLLLGVYYEWYDGSLDWVDY</sequence>
<comment type="subcellular location">
    <subcellularLocation>
        <location evidence="1">Membrane</location>
    </subcellularLocation>
    <subcellularLocation>
        <location evidence="9">Mitochondrion membrane</location>
        <topology evidence="9">Multi-pass membrane protein</topology>
    </subcellularLocation>
</comment>
<dbReference type="Pfam" id="PF00507">
    <property type="entry name" value="Oxidored_q4"/>
    <property type="match status" value="1"/>
</dbReference>
<dbReference type="GO" id="GO:0008137">
    <property type="term" value="F:NADH dehydrogenase (ubiquinone) activity"/>
    <property type="evidence" value="ECO:0007669"/>
    <property type="project" value="UniProtKB-UniRule"/>
</dbReference>
<dbReference type="PANTHER" id="PTHR11058:SF9">
    <property type="entry name" value="NADH-UBIQUINONE OXIDOREDUCTASE CHAIN 3"/>
    <property type="match status" value="1"/>
</dbReference>
<dbReference type="AlphaFoldDB" id="A0A678NGQ8"/>
<dbReference type="GO" id="GO:0031966">
    <property type="term" value="C:mitochondrial membrane"/>
    <property type="evidence" value="ECO:0007669"/>
    <property type="project" value="UniProtKB-SubCell"/>
</dbReference>
<comment type="catalytic activity">
    <reaction evidence="8 9">
        <text>a ubiquinone + NADH + 5 H(+)(in) = a ubiquinol + NAD(+) + 4 H(+)(out)</text>
        <dbReference type="Rhea" id="RHEA:29091"/>
        <dbReference type="Rhea" id="RHEA-COMP:9565"/>
        <dbReference type="Rhea" id="RHEA-COMP:9566"/>
        <dbReference type="ChEBI" id="CHEBI:15378"/>
        <dbReference type="ChEBI" id="CHEBI:16389"/>
        <dbReference type="ChEBI" id="CHEBI:17976"/>
        <dbReference type="ChEBI" id="CHEBI:57540"/>
        <dbReference type="ChEBI" id="CHEBI:57945"/>
        <dbReference type="EC" id="7.1.1.2"/>
    </reaction>
</comment>
<evidence type="ECO:0000256" key="4">
    <source>
        <dbReference type="ARBA" id="ARBA00022448"/>
    </source>
</evidence>
<gene>
    <name evidence="10" type="primary">ND3</name>
</gene>
<keyword evidence="9" id="KW-0679">Respiratory chain</keyword>
<feature type="transmembrane region" description="Helical" evidence="9">
    <location>
        <begin position="51"/>
        <end position="77"/>
    </location>
</feature>
<feature type="transmembrane region" description="Helical" evidence="9">
    <location>
        <begin position="12"/>
        <end position="31"/>
    </location>
</feature>
<dbReference type="EC" id="7.1.1.2" evidence="9"/>